<dbReference type="AlphaFoldDB" id="A0A855N775"/>
<evidence type="ECO:0000313" key="8">
    <source>
        <dbReference type="Proteomes" id="UP000052245"/>
    </source>
</evidence>
<dbReference type="Proteomes" id="UP000239685">
    <property type="component" value="Unassembled WGS sequence"/>
</dbReference>
<dbReference type="GO" id="GO:0005524">
    <property type="term" value="F:ATP binding"/>
    <property type="evidence" value="ECO:0007669"/>
    <property type="project" value="UniProtKB-KW"/>
</dbReference>
<proteinExistence type="inferred from homology"/>
<evidence type="ECO:0000256" key="1">
    <source>
        <dbReference type="ARBA" id="ARBA00006512"/>
    </source>
</evidence>
<accession>A0A855N775</accession>
<reference evidence="7 9" key="2">
    <citation type="submission" date="2017-06" db="EMBL/GenBank/DDBJ databases">
        <title>Updating the genomic taxonomy and epidemiology of Campylobacter hyointestinalis; discovery in New Zealand farmed ruminants.</title>
        <authorList>
            <person name="Wilkinson D.A."/>
            <person name="Fayaz A."/>
            <person name="Biggs P.J."/>
            <person name="Midwinter A.C."/>
        </authorList>
    </citation>
    <scope>NUCLEOTIDE SEQUENCE [LARGE SCALE GENOMIC DNA]</scope>
    <source>
        <strain evidence="7 9">S1614a</strain>
    </source>
</reference>
<evidence type="ECO:0000256" key="2">
    <source>
        <dbReference type="ARBA" id="ARBA00022741"/>
    </source>
</evidence>
<keyword evidence="3" id="KW-0067">ATP-binding</keyword>
<dbReference type="PANTHER" id="PTHR30121:SF12">
    <property type="entry name" value="TYPE IV SECRETION SYSTEM PROTEIN CAGE"/>
    <property type="match status" value="1"/>
</dbReference>
<dbReference type="SUPFAM" id="SSF52540">
    <property type="entry name" value="P-loop containing nucleoside triphosphate hydrolases"/>
    <property type="match status" value="1"/>
</dbReference>
<dbReference type="RefSeq" id="WP_059426741.1">
    <property type="nucleotide sequence ID" value="NZ_FAVC01000001.1"/>
</dbReference>
<dbReference type="InterPro" id="IPR018145">
    <property type="entry name" value="CagE_TrbE_VirB_cntrl_dom"/>
</dbReference>
<evidence type="ECO:0000259" key="5">
    <source>
        <dbReference type="Pfam" id="PF10412"/>
    </source>
</evidence>
<dbReference type="Pfam" id="PF03135">
    <property type="entry name" value="CagE_TrbE_VirB"/>
    <property type="match status" value="1"/>
</dbReference>
<dbReference type="Pfam" id="PF10412">
    <property type="entry name" value="TrwB_AAD_bind"/>
    <property type="match status" value="1"/>
</dbReference>
<comment type="similarity">
    <text evidence="1">Belongs to the TrbE/VirB4 family.</text>
</comment>
<sequence length="830" mass="95791">MARGLIDVFKDWKQNKQNAKMKKELGIETSNAKNESQNNDVLSKINKINQKVDTILTLSEPQIYTLAKENNIACKYGDNAIITKDGNISIAVELKGVSYAGISLDSEMDYLLSRVMFFTTLKDDIEINLIIKKIKEKSKERIQRDINPYAKDIIEKWEYKQEIYSIRYFLIISTTTKNITGMLENFKTKMTSEQSEESSESANIKQKMELLNNTLLNINNHLGTYQPRQMSSDEIINFYATYSNAQETNLAYTNELITDSYISSDVEFKKDYIEFYRNDGTTKYARFVSVKAYETEQIKSVITSNLIKSNHEFMVMVYFKAYEKRKAIKKIKDTRVFSVELVKQELDHLMELIQADRENLVETSFSIYCLADDLKELDVRSNELKNILENQGLNVVRETINQKALYFSLFPSRGNLNARKKTLNISNLATIANFENEVTGFNKNDWGDEAVTTFRHLNGTPFLFNFHWQPDGDRPAGHTMIMGGTGSGKTTTIQFLMANLFKYKINIFALDKLRGMYNFTNYMDGEYHDSESDGFKLNPFSLADTIENREFLTSWLGSMAEIKAEEHEATKDIRETINRLYDNKQADQIISLSDFIDSLPADNESKLKTRFRNYKDSIFDNKEDALNFTKQLSVLNMDGVLQNKKISALTAMYVFHRLKNQAKNSQDKRGFFCFIDELKDYLRDEVMSEKILEGILEWRKIGGVGCFGFQSISLFNGNERGSSFLDNIANFIIFPTNSEETLKELSDTIGLTPTEAKFLKETQSNARQVLLKMKLRNESAKLNLDISSLGNYLKVFSSSSDNVMLMKKLKADSPVHWRKYYLEHKEQRRS</sequence>
<dbReference type="EMBL" id="FAVC01000001">
    <property type="protein sequence ID" value="CUU74931.1"/>
    <property type="molecule type" value="Genomic_DNA"/>
</dbReference>
<dbReference type="PANTHER" id="PTHR30121">
    <property type="entry name" value="UNCHARACTERIZED PROTEIN YJGR-RELATED"/>
    <property type="match status" value="1"/>
</dbReference>
<dbReference type="EMBL" id="NIQP01000014">
    <property type="protein sequence ID" value="PPB70046.1"/>
    <property type="molecule type" value="Genomic_DNA"/>
</dbReference>
<reference evidence="6 8" key="1">
    <citation type="submission" date="2015-11" db="EMBL/GenBank/DDBJ databases">
        <authorList>
            <consortium name="Pathogen Informatics"/>
        </authorList>
    </citation>
    <scope>NUCLEOTIDE SEQUENCE [LARGE SCALE GENOMIC DNA]</scope>
    <source>
        <strain evidence="6 8">007A-0283</strain>
    </source>
</reference>
<dbReference type="InterPro" id="IPR027417">
    <property type="entry name" value="P-loop_NTPase"/>
</dbReference>
<keyword evidence="2" id="KW-0547">Nucleotide-binding</keyword>
<dbReference type="InterPro" id="IPR019476">
    <property type="entry name" value="T4SS_TraD_DNA-bd"/>
</dbReference>
<evidence type="ECO:0000256" key="3">
    <source>
        <dbReference type="ARBA" id="ARBA00022840"/>
    </source>
</evidence>
<evidence type="ECO:0000313" key="9">
    <source>
        <dbReference type="Proteomes" id="UP000239685"/>
    </source>
</evidence>
<evidence type="ECO:0000259" key="4">
    <source>
        <dbReference type="Pfam" id="PF03135"/>
    </source>
</evidence>
<protein>
    <submittedName>
        <fullName evidence="7">AAA family ATPase</fullName>
    </submittedName>
    <submittedName>
        <fullName evidence="6">VirB4</fullName>
    </submittedName>
</protein>
<feature type="domain" description="CagE TrbE VirB component of type IV transporter system central" evidence="4">
    <location>
        <begin position="221"/>
        <end position="419"/>
    </location>
</feature>
<evidence type="ECO:0000313" key="7">
    <source>
        <dbReference type="EMBL" id="PPB70046.1"/>
    </source>
</evidence>
<name>A0A855N775_CAMHY</name>
<dbReference type="Gene3D" id="3.40.50.300">
    <property type="entry name" value="P-loop containing nucleotide triphosphate hydrolases"/>
    <property type="match status" value="2"/>
</dbReference>
<dbReference type="InterPro" id="IPR051162">
    <property type="entry name" value="T4SS_component"/>
</dbReference>
<dbReference type="Proteomes" id="UP000052245">
    <property type="component" value="Unassembled WGS sequence"/>
</dbReference>
<evidence type="ECO:0000313" key="6">
    <source>
        <dbReference type="EMBL" id="CUU74931.1"/>
    </source>
</evidence>
<organism evidence="7 9">
    <name type="scientific">Campylobacter hyointestinalis subsp. hyointestinalis</name>
    <dbReference type="NCBI Taxonomy" id="91352"/>
    <lineage>
        <taxon>Bacteria</taxon>
        <taxon>Pseudomonadati</taxon>
        <taxon>Campylobacterota</taxon>
        <taxon>Epsilonproteobacteria</taxon>
        <taxon>Campylobacterales</taxon>
        <taxon>Campylobacteraceae</taxon>
        <taxon>Campylobacter</taxon>
    </lineage>
</organism>
<comment type="caution">
    <text evidence="7">The sequence shown here is derived from an EMBL/GenBank/DDBJ whole genome shotgun (WGS) entry which is preliminary data.</text>
</comment>
<feature type="domain" description="Type IV secretion system coupling protein TraD DNA-binding" evidence="5">
    <location>
        <begin position="662"/>
        <end position="755"/>
    </location>
</feature>
<gene>
    <name evidence="6" type="primary">ptlC</name>
    <name evidence="7" type="ORF">CDQ78_09230</name>
    <name evidence="6" type="ORF">ERS739223_00500</name>
</gene>